<dbReference type="KEGG" id="ddh:Desde_3652"/>
<evidence type="ECO:0000313" key="7">
    <source>
        <dbReference type="EMBL" id="AFM01925.1"/>
    </source>
</evidence>
<evidence type="ECO:0000256" key="5">
    <source>
        <dbReference type="ARBA" id="ARBA00023136"/>
    </source>
</evidence>
<feature type="transmembrane region" description="Helical" evidence="6">
    <location>
        <begin position="99"/>
        <end position="119"/>
    </location>
</feature>
<comment type="subcellular location">
    <subcellularLocation>
        <location evidence="1">Cell membrane</location>
        <topology evidence="1">Multi-pass membrane protein</topology>
    </subcellularLocation>
</comment>
<keyword evidence="2" id="KW-1003">Cell membrane</keyword>
<dbReference type="STRING" id="756499.Desde_3652"/>
<proteinExistence type="predicted"/>
<evidence type="ECO:0000313" key="8">
    <source>
        <dbReference type="Proteomes" id="UP000006053"/>
    </source>
</evidence>
<dbReference type="EMBL" id="CP003348">
    <property type="protein sequence ID" value="AFM01925.1"/>
    <property type="molecule type" value="Genomic_DNA"/>
</dbReference>
<sequence>MEGTLENLQQLVLFALLAVGLYIVGCVKLKKVLVGWTWQAVFLAALIFLEGVKESELELLAIALLSLLVKGGVIPWVLKRTADLSHTQWVGEVFLHRPSSLVVAAALTILAYAVTQPLLSLVEPALRNGLAIAFSLLFYGLLLMVIRKVALVQMVGILLIDNGIFLVGFLLTSGMPLLVEVGVIFDILIGVLILGILAKRMIQKFDSLNVERLNSLKG</sequence>
<dbReference type="eggNOG" id="COG4237">
    <property type="taxonomic scope" value="Bacteria"/>
</dbReference>
<accession>I4AD90</accession>
<evidence type="ECO:0000256" key="4">
    <source>
        <dbReference type="ARBA" id="ARBA00022989"/>
    </source>
</evidence>
<feature type="transmembrane region" description="Helical" evidence="6">
    <location>
        <begin position="12"/>
        <end position="29"/>
    </location>
</feature>
<evidence type="ECO:0000256" key="3">
    <source>
        <dbReference type="ARBA" id="ARBA00022692"/>
    </source>
</evidence>
<organism evidence="7 8">
    <name type="scientific">Desulfitobacterium dehalogenans (strain ATCC 51507 / DSM 9161 / JW/IU-DC1)</name>
    <dbReference type="NCBI Taxonomy" id="756499"/>
    <lineage>
        <taxon>Bacteria</taxon>
        <taxon>Bacillati</taxon>
        <taxon>Bacillota</taxon>
        <taxon>Clostridia</taxon>
        <taxon>Eubacteriales</taxon>
        <taxon>Desulfitobacteriaceae</taxon>
        <taxon>Desulfitobacterium</taxon>
    </lineage>
</organism>
<feature type="transmembrane region" description="Helical" evidence="6">
    <location>
        <begin position="59"/>
        <end position="78"/>
    </location>
</feature>
<dbReference type="HOGENOM" id="CLU_088957_0_0_9"/>
<feature type="transmembrane region" description="Helical" evidence="6">
    <location>
        <begin position="177"/>
        <end position="198"/>
    </location>
</feature>
<keyword evidence="8" id="KW-1185">Reference proteome</keyword>
<dbReference type="PANTHER" id="PTHR38601:SF1">
    <property type="entry name" value="HYDROGENASE-4 COMPONENT E"/>
    <property type="match status" value="1"/>
</dbReference>
<evidence type="ECO:0000256" key="2">
    <source>
        <dbReference type="ARBA" id="ARBA00022475"/>
    </source>
</evidence>
<name>I4AD90_DESDJ</name>
<protein>
    <submittedName>
        <fullName evidence="7">Hydrogenase 4 membrane component (E)</fullName>
    </submittedName>
</protein>
<reference evidence="8" key="1">
    <citation type="submission" date="2012-06" db="EMBL/GenBank/DDBJ databases">
        <title>Complete sequence of Desulfitobacterium dehalogenans ATCC 51507.</title>
        <authorList>
            <person name="Lucas S."/>
            <person name="Han J."/>
            <person name="Lapidus A."/>
            <person name="Cheng J.-F."/>
            <person name="Goodwin L."/>
            <person name="Pitluck S."/>
            <person name="Peters L."/>
            <person name="Ovchinnikova G."/>
            <person name="Teshima H."/>
            <person name="Detter J.C."/>
            <person name="Han C."/>
            <person name="Tapia R."/>
            <person name="Land M."/>
            <person name="Hauser L."/>
            <person name="Kyrpides N."/>
            <person name="Ivanova N."/>
            <person name="Pagani I."/>
            <person name="Kruse T."/>
            <person name="de Vos W.M."/>
            <person name="Smidt H."/>
            <person name="Woyke T."/>
        </authorList>
    </citation>
    <scope>NUCLEOTIDE SEQUENCE [LARGE SCALE GENOMIC DNA]</scope>
    <source>
        <strain evidence="8">ATCC 51507 / DSM 9161 / JW/IU-DC1</strain>
    </source>
</reference>
<feature type="transmembrane region" description="Helical" evidence="6">
    <location>
        <begin position="151"/>
        <end position="171"/>
    </location>
</feature>
<evidence type="ECO:0000256" key="1">
    <source>
        <dbReference type="ARBA" id="ARBA00004651"/>
    </source>
</evidence>
<dbReference type="RefSeq" id="WP_014795398.1">
    <property type="nucleotide sequence ID" value="NC_018017.1"/>
</dbReference>
<keyword evidence="3 6" id="KW-0812">Transmembrane</keyword>
<dbReference type="PANTHER" id="PTHR38601">
    <property type="entry name" value="HYDROGENASE-4 COMPONENT E"/>
    <property type="match status" value="1"/>
</dbReference>
<gene>
    <name evidence="7" type="ordered locus">Desde_3652</name>
</gene>
<reference evidence="7 8" key="2">
    <citation type="journal article" date="2015" name="J. Bacteriol.">
        <title>Genomic, proteomic, and biochemical analysis of the organohalide respiratory pathway in Desulfitobacterium dehalogenans.</title>
        <authorList>
            <person name="Kruse T."/>
            <person name="van de Pas B.A."/>
            <person name="Atteia A."/>
            <person name="Krab K."/>
            <person name="Hagen W.R."/>
            <person name="Goodwin L."/>
            <person name="Chain P."/>
            <person name="Boeren S."/>
            <person name="Maphosa F."/>
            <person name="Schraa G."/>
            <person name="de Vos W.M."/>
            <person name="van der Oost J."/>
            <person name="Smidt H."/>
            <person name="Stams A.J."/>
        </authorList>
    </citation>
    <scope>NUCLEOTIDE SEQUENCE [LARGE SCALE GENOMIC DNA]</scope>
    <source>
        <strain evidence="8">ATCC 51507 / DSM 9161 / JW/IU-DC1</strain>
    </source>
</reference>
<dbReference type="GO" id="GO:0005886">
    <property type="term" value="C:plasma membrane"/>
    <property type="evidence" value="ECO:0007669"/>
    <property type="project" value="UniProtKB-SubCell"/>
</dbReference>
<dbReference type="Proteomes" id="UP000006053">
    <property type="component" value="Chromosome"/>
</dbReference>
<keyword evidence="4 6" id="KW-1133">Transmembrane helix</keyword>
<feature type="transmembrane region" description="Helical" evidence="6">
    <location>
        <begin position="36"/>
        <end position="53"/>
    </location>
</feature>
<evidence type="ECO:0000256" key="6">
    <source>
        <dbReference type="SAM" id="Phobius"/>
    </source>
</evidence>
<dbReference type="AlphaFoldDB" id="I4AD90"/>
<keyword evidence="5 6" id="KW-0472">Membrane</keyword>
<feature type="transmembrane region" description="Helical" evidence="6">
    <location>
        <begin position="125"/>
        <end position="144"/>
    </location>
</feature>
<dbReference type="OrthoDB" id="5298295at2"/>
<dbReference type="InterPro" id="IPR038730">
    <property type="entry name" value="HyfE-like"/>
</dbReference>